<dbReference type="Proteomes" id="UP000499080">
    <property type="component" value="Unassembled WGS sequence"/>
</dbReference>
<evidence type="ECO:0000313" key="2">
    <source>
        <dbReference type="EMBL" id="GBL92734.1"/>
    </source>
</evidence>
<dbReference type="CDD" id="cd01647">
    <property type="entry name" value="RT_LTR"/>
    <property type="match status" value="1"/>
</dbReference>
<organism evidence="2 3">
    <name type="scientific">Araneus ventricosus</name>
    <name type="common">Orbweaver spider</name>
    <name type="synonym">Epeira ventricosa</name>
    <dbReference type="NCBI Taxonomy" id="182803"/>
    <lineage>
        <taxon>Eukaryota</taxon>
        <taxon>Metazoa</taxon>
        <taxon>Ecdysozoa</taxon>
        <taxon>Arthropoda</taxon>
        <taxon>Chelicerata</taxon>
        <taxon>Arachnida</taxon>
        <taxon>Araneae</taxon>
        <taxon>Araneomorphae</taxon>
        <taxon>Entelegynae</taxon>
        <taxon>Araneoidea</taxon>
        <taxon>Araneidae</taxon>
        <taxon>Araneus</taxon>
    </lineage>
</organism>
<name>A0A4Y2BNG8_ARAVE</name>
<evidence type="ECO:0000313" key="3">
    <source>
        <dbReference type="Proteomes" id="UP000499080"/>
    </source>
</evidence>
<dbReference type="InterPro" id="IPR043128">
    <property type="entry name" value="Rev_trsase/Diguanyl_cyclase"/>
</dbReference>
<reference evidence="2 3" key="1">
    <citation type="journal article" date="2019" name="Sci. Rep.">
        <title>Orb-weaving spider Araneus ventricosus genome elucidates the spidroin gene catalogue.</title>
        <authorList>
            <person name="Kono N."/>
            <person name="Nakamura H."/>
            <person name="Ohtoshi R."/>
            <person name="Moran D.A.P."/>
            <person name="Shinohara A."/>
            <person name="Yoshida Y."/>
            <person name="Fujiwara M."/>
            <person name="Mori M."/>
            <person name="Tomita M."/>
            <person name="Arakawa K."/>
        </authorList>
    </citation>
    <scope>NUCLEOTIDE SEQUENCE [LARGE SCALE GENOMIC DNA]</scope>
</reference>
<comment type="caution">
    <text evidence="2">The sequence shown here is derived from an EMBL/GenBank/DDBJ whole genome shotgun (WGS) entry which is preliminary data.</text>
</comment>
<keyword evidence="3" id="KW-1185">Reference proteome</keyword>
<dbReference type="EMBL" id="BGPR01083765">
    <property type="protein sequence ID" value="GBL92734.1"/>
    <property type="molecule type" value="Genomic_DNA"/>
</dbReference>
<dbReference type="PANTHER" id="PTHR24559">
    <property type="entry name" value="TRANSPOSON TY3-I GAG-POL POLYPROTEIN"/>
    <property type="match status" value="1"/>
</dbReference>
<dbReference type="InterPro" id="IPR000477">
    <property type="entry name" value="RT_dom"/>
</dbReference>
<protein>
    <submittedName>
        <fullName evidence="2">Transposon Ty3-I Gag-Pol polyprotein</fullName>
    </submittedName>
</protein>
<evidence type="ECO:0000259" key="1">
    <source>
        <dbReference type="PROSITE" id="PS50878"/>
    </source>
</evidence>
<dbReference type="Pfam" id="PF00078">
    <property type="entry name" value="RVT_1"/>
    <property type="match status" value="1"/>
</dbReference>
<dbReference type="InterPro" id="IPR053134">
    <property type="entry name" value="RNA-dir_DNA_polymerase"/>
</dbReference>
<dbReference type="Gene3D" id="3.30.70.270">
    <property type="match status" value="1"/>
</dbReference>
<accession>A0A4Y2BNG8</accession>
<dbReference type="InterPro" id="IPR043502">
    <property type="entry name" value="DNA/RNA_pol_sf"/>
</dbReference>
<feature type="non-terminal residue" evidence="2">
    <location>
        <position position="155"/>
    </location>
</feature>
<dbReference type="GO" id="GO:0071897">
    <property type="term" value="P:DNA biosynthetic process"/>
    <property type="evidence" value="ECO:0007669"/>
    <property type="project" value="UniProtKB-ARBA"/>
</dbReference>
<sequence>MMPSAVVSKLGVDRWDSVWFWRTVGGLMLGESGVSDPVTSLICSKYILISPHCADRCSAQIINQDVKPRKGDSPIRLVKKKDGSTRFCVDYRKLNEITKKFSYPKPRIDDTLNALNGNQWFSTLDLRSGYWQVEVRPEDREKTDFTTGQGRWQLQ</sequence>
<dbReference type="SUPFAM" id="SSF56672">
    <property type="entry name" value="DNA/RNA polymerases"/>
    <property type="match status" value="1"/>
</dbReference>
<dbReference type="AlphaFoldDB" id="A0A4Y2BNG8"/>
<dbReference type="PANTHER" id="PTHR24559:SF444">
    <property type="entry name" value="REVERSE TRANSCRIPTASE DOMAIN-CONTAINING PROTEIN"/>
    <property type="match status" value="1"/>
</dbReference>
<dbReference type="OrthoDB" id="6427353at2759"/>
<feature type="domain" description="Reverse transcriptase" evidence="1">
    <location>
        <begin position="59"/>
        <end position="155"/>
    </location>
</feature>
<proteinExistence type="predicted"/>
<dbReference type="Gene3D" id="3.10.10.10">
    <property type="entry name" value="HIV Type 1 Reverse Transcriptase, subunit A, domain 1"/>
    <property type="match status" value="1"/>
</dbReference>
<dbReference type="PROSITE" id="PS50878">
    <property type="entry name" value="RT_POL"/>
    <property type="match status" value="1"/>
</dbReference>
<gene>
    <name evidence="2" type="primary">TY3B-I_57</name>
    <name evidence="2" type="ORF">AVEN_245007_1</name>
</gene>